<dbReference type="CDD" id="cd04784">
    <property type="entry name" value="HTH_CadR-PbrR"/>
    <property type="match status" value="1"/>
</dbReference>
<accession>A0ABW2J7V0</accession>
<evidence type="ECO:0000259" key="2">
    <source>
        <dbReference type="PROSITE" id="PS50937"/>
    </source>
</evidence>
<keyword evidence="4" id="KW-1185">Reference proteome</keyword>
<evidence type="ECO:0000313" key="3">
    <source>
        <dbReference type="EMBL" id="MFC7299609.1"/>
    </source>
</evidence>
<proteinExistence type="predicted"/>
<sequence>MKIGELATKTGCDVETIRYYEKSGILAAPERTSNGYREYQAHHQERLQFIRHCRSLQMSLADIRILLDLQSNAAAGCQSVDNLLDSHIVEVQARVKMLLNLEQQLLTLRDQCSGPHSTRDCGILQNLNVPTDEHGCVCHDKFQ</sequence>
<dbReference type="SUPFAM" id="SSF46955">
    <property type="entry name" value="Putative DNA-binding domain"/>
    <property type="match status" value="1"/>
</dbReference>
<dbReference type="PRINTS" id="PR00040">
    <property type="entry name" value="HTHMERR"/>
</dbReference>
<dbReference type="SMART" id="SM00422">
    <property type="entry name" value="HTH_MERR"/>
    <property type="match status" value="1"/>
</dbReference>
<dbReference type="EMBL" id="JBHTCC010000003">
    <property type="protein sequence ID" value="MFC7299609.1"/>
    <property type="molecule type" value="Genomic_DNA"/>
</dbReference>
<reference evidence="4" key="1">
    <citation type="journal article" date="2019" name="Int. J. Syst. Evol. Microbiol.">
        <title>The Global Catalogue of Microorganisms (GCM) 10K type strain sequencing project: providing services to taxonomists for standard genome sequencing and annotation.</title>
        <authorList>
            <consortium name="The Broad Institute Genomics Platform"/>
            <consortium name="The Broad Institute Genome Sequencing Center for Infectious Disease"/>
            <person name="Wu L."/>
            <person name="Ma J."/>
        </authorList>
    </citation>
    <scope>NUCLEOTIDE SEQUENCE [LARGE SCALE GENOMIC DNA]</scope>
    <source>
        <strain evidence="4">CCUG 36956</strain>
    </source>
</reference>
<dbReference type="InterPro" id="IPR047057">
    <property type="entry name" value="MerR_fam"/>
</dbReference>
<evidence type="ECO:0000313" key="4">
    <source>
        <dbReference type="Proteomes" id="UP001596379"/>
    </source>
</evidence>
<evidence type="ECO:0000256" key="1">
    <source>
        <dbReference type="ARBA" id="ARBA00023125"/>
    </source>
</evidence>
<dbReference type="PANTHER" id="PTHR30204:SF92">
    <property type="entry name" value="HTH-TYPE TRANSCRIPTIONAL REGULATOR ZNTR"/>
    <property type="match status" value="1"/>
</dbReference>
<comment type="caution">
    <text evidence="3">The sequence shown here is derived from an EMBL/GenBank/DDBJ whole genome shotgun (WGS) entry which is preliminary data.</text>
</comment>
<feature type="domain" description="HTH merR-type" evidence="2">
    <location>
        <begin position="1"/>
        <end position="69"/>
    </location>
</feature>
<dbReference type="RefSeq" id="WP_382235756.1">
    <property type="nucleotide sequence ID" value="NZ_JBHTCC010000003.1"/>
</dbReference>
<dbReference type="InterPro" id="IPR011791">
    <property type="entry name" value="CadR-PbrR"/>
</dbReference>
<dbReference type="InterPro" id="IPR009061">
    <property type="entry name" value="DNA-bd_dom_put_sf"/>
</dbReference>
<keyword evidence="1" id="KW-0238">DNA-binding</keyword>
<dbReference type="PANTHER" id="PTHR30204">
    <property type="entry name" value="REDOX-CYCLING DRUG-SENSING TRANSCRIPTIONAL ACTIVATOR SOXR"/>
    <property type="match status" value="1"/>
</dbReference>
<dbReference type="PROSITE" id="PS50937">
    <property type="entry name" value="HTH_MERR_2"/>
    <property type="match status" value="1"/>
</dbReference>
<gene>
    <name evidence="3" type="primary">cadR</name>
    <name evidence="3" type="ORF">ACFQO0_14290</name>
</gene>
<dbReference type="Pfam" id="PF13411">
    <property type="entry name" value="MerR_1"/>
    <property type="match status" value="1"/>
</dbReference>
<name>A0ABW2J7V0_9BURK</name>
<dbReference type="Proteomes" id="UP001596379">
    <property type="component" value="Unassembled WGS sequence"/>
</dbReference>
<dbReference type="NCBIfam" id="TIGR02047">
    <property type="entry name" value="CadR-PbrR"/>
    <property type="match status" value="1"/>
</dbReference>
<dbReference type="InterPro" id="IPR000551">
    <property type="entry name" value="MerR-type_HTH_dom"/>
</dbReference>
<protein>
    <submittedName>
        <fullName evidence="3">Cd(II)/Pb(II)-responsive transcriptional regulator</fullName>
    </submittedName>
</protein>
<dbReference type="Gene3D" id="1.10.1660.10">
    <property type="match status" value="1"/>
</dbReference>
<organism evidence="3 4">
    <name type="scientific">Herminiimonas aquatilis</name>
    <dbReference type="NCBI Taxonomy" id="345342"/>
    <lineage>
        <taxon>Bacteria</taxon>
        <taxon>Pseudomonadati</taxon>
        <taxon>Pseudomonadota</taxon>
        <taxon>Betaproteobacteria</taxon>
        <taxon>Burkholderiales</taxon>
        <taxon>Oxalobacteraceae</taxon>
        <taxon>Herminiimonas</taxon>
    </lineage>
</organism>